<name>M7NVX2_9BACT</name>
<proteinExistence type="predicted"/>
<keyword evidence="2" id="KW-1185">Reference proteome</keyword>
<reference evidence="1 2" key="1">
    <citation type="journal article" date="2013" name="Genome Announc.">
        <title>Draft Genome Sequence of Cesiribacter andamanensis Strain AMV16T, Isolated from a Soil Sample from a Mud Volcano in the Andaman Islands, India.</title>
        <authorList>
            <person name="Shivaji S."/>
            <person name="Ara S."/>
            <person name="Begum Z."/>
            <person name="Srinivas T.N."/>
            <person name="Singh A."/>
            <person name="Kumar Pinnaka A."/>
        </authorList>
    </citation>
    <scope>NUCLEOTIDE SEQUENCE [LARGE SCALE GENOMIC DNA]</scope>
    <source>
        <strain evidence="1 2">AMV16</strain>
    </source>
</reference>
<evidence type="ECO:0000313" key="2">
    <source>
        <dbReference type="Proteomes" id="UP000011910"/>
    </source>
</evidence>
<sequence>MLLLLFCLQPGQAQVVFKDTTQTAVRARPIGVTLGVGMGYAAPRELNERIKQELSSQWAIAGSTDLNLYVMADVAVRIPLKNAWSAGPLLEGAVASKSLQDVSANMETRVYSLWRFSPGLAVHYRGQLPNAYWYISPAFQYHSLRYNSLLYGKGYDNKASGLRLELGYATQGWTADLRYRLIATIMSPGRKGTEQPALDFSGIAFGMGLSFP</sequence>
<protein>
    <recommendedName>
        <fullName evidence="3">Outer membrane protein beta-barrel domain-containing protein</fullName>
    </recommendedName>
</protein>
<dbReference type="Proteomes" id="UP000011910">
    <property type="component" value="Unassembled WGS sequence"/>
</dbReference>
<evidence type="ECO:0000313" key="1">
    <source>
        <dbReference type="EMBL" id="EMR02624.1"/>
    </source>
</evidence>
<dbReference type="AlphaFoldDB" id="M7NVX2"/>
<gene>
    <name evidence="1" type="ORF">ADICEAN_02223</name>
</gene>
<evidence type="ECO:0008006" key="3">
    <source>
        <dbReference type="Google" id="ProtNLM"/>
    </source>
</evidence>
<comment type="caution">
    <text evidence="1">The sequence shown here is derived from an EMBL/GenBank/DDBJ whole genome shotgun (WGS) entry which is preliminary data.</text>
</comment>
<accession>M7NVX2</accession>
<dbReference type="STRING" id="1279009.ADICEAN_02223"/>
<organism evidence="1 2">
    <name type="scientific">Cesiribacter andamanensis AMV16</name>
    <dbReference type="NCBI Taxonomy" id="1279009"/>
    <lineage>
        <taxon>Bacteria</taxon>
        <taxon>Pseudomonadati</taxon>
        <taxon>Bacteroidota</taxon>
        <taxon>Cytophagia</taxon>
        <taxon>Cytophagales</taxon>
        <taxon>Cesiribacteraceae</taxon>
        <taxon>Cesiribacter</taxon>
    </lineage>
</organism>
<dbReference type="EMBL" id="AODQ01000051">
    <property type="protein sequence ID" value="EMR02624.1"/>
    <property type="molecule type" value="Genomic_DNA"/>
</dbReference>